<proteinExistence type="predicted"/>
<dbReference type="EMBL" id="LR798218">
    <property type="protein sequence ID" value="CAB5195128.1"/>
    <property type="molecule type" value="Genomic_DNA"/>
</dbReference>
<dbReference type="EMBL" id="LR796192">
    <property type="protein sequence ID" value="CAB4126103.1"/>
    <property type="molecule type" value="Genomic_DNA"/>
</dbReference>
<evidence type="ECO:0000256" key="1">
    <source>
        <dbReference type="SAM" id="MobiDB-lite"/>
    </source>
</evidence>
<evidence type="ECO:0000313" key="2">
    <source>
        <dbReference type="EMBL" id="CAB4126103.1"/>
    </source>
</evidence>
<gene>
    <name evidence="3" type="ORF">UFOVP170_50</name>
    <name evidence="2" type="ORF">UFOVP73_28</name>
</gene>
<protein>
    <submittedName>
        <fullName evidence="3">Uncharacterized protein</fullName>
    </submittedName>
</protein>
<reference evidence="3" key="1">
    <citation type="submission" date="2020-05" db="EMBL/GenBank/DDBJ databases">
        <authorList>
            <person name="Chiriac C."/>
            <person name="Salcher M."/>
            <person name="Ghai R."/>
            <person name="Kavagutti S V."/>
        </authorList>
    </citation>
    <scope>NUCLEOTIDE SEQUENCE</scope>
</reference>
<evidence type="ECO:0000313" key="3">
    <source>
        <dbReference type="EMBL" id="CAB5195128.1"/>
    </source>
</evidence>
<name>A0A6J7WCJ8_9CAUD</name>
<organism evidence="3">
    <name type="scientific">uncultured Caudovirales phage</name>
    <dbReference type="NCBI Taxonomy" id="2100421"/>
    <lineage>
        <taxon>Viruses</taxon>
        <taxon>Duplodnaviria</taxon>
        <taxon>Heunggongvirae</taxon>
        <taxon>Uroviricota</taxon>
        <taxon>Caudoviricetes</taxon>
        <taxon>Peduoviridae</taxon>
        <taxon>Maltschvirus</taxon>
        <taxon>Maltschvirus maltsch</taxon>
    </lineage>
</organism>
<sequence>MDFKTFFFGMSTPERDAFAQSAGTSRGVLTQVAYGNKSIELGFADVICALSGQSVGLEVLPLTANAKRQLAIRRGWNSSPQAPNVRPKARAKVDAAQKRSAQP</sequence>
<feature type="region of interest" description="Disordered" evidence="1">
    <location>
        <begin position="74"/>
        <end position="103"/>
    </location>
</feature>
<accession>A0A6J7WCJ8</accession>